<accession>A0A816IPQ6</accession>
<dbReference type="AlphaFoldDB" id="A0A816IPQ6"/>
<feature type="signal peptide" evidence="1">
    <location>
        <begin position="1"/>
        <end position="17"/>
    </location>
</feature>
<protein>
    <submittedName>
        <fullName evidence="2">(rape) hypothetical protein</fullName>
    </submittedName>
</protein>
<proteinExistence type="predicted"/>
<dbReference type="Proteomes" id="UP001295469">
    <property type="component" value="Chromosome C03"/>
</dbReference>
<feature type="non-terminal residue" evidence="2">
    <location>
        <position position="41"/>
    </location>
</feature>
<dbReference type="EMBL" id="HG994367">
    <property type="protein sequence ID" value="CAF1712253.1"/>
    <property type="molecule type" value="Genomic_DNA"/>
</dbReference>
<keyword evidence="1" id="KW-0732">Signal</keyword>
<gene>
    <name evidence="2" type="ORF">DARMORV10_C03P89780.1</name>
</gene>
<evidence type="ECO:0000313" key="2">
    <source>
        <dbReference type="EMBL" id="CAF1712253.1"/>
    </source>
</evidence>
<reference evidence="2" key="1">
    <citation type="submission" date="2021-01" db="EMBL/GenBank/DDBJ databases">
        <authorList>
            <consortium name="Genoscope - CEA"/>
            <person name="William W."/>
        </authorList>
    </citation>
    <scope>NUCLEOTIDE SEQUENCE</scope>
</reference>
<feature type="non-terminal residue" evidence="2">
    <location>
        <position position="1"/>
    </location>
</feature>
<organism evidence="2">
    <name type="scientific">Brassica napus</name>
    <name type="common">Rape</name>
    <dbReference type="NCBI Taxonomy" id="3708"/>
    <lineage>
        <taxon>Eukaryota</taxon>
        <taxon>Viridiplantae</taxon>
        <taxon>Streptophyta</taxon>
        <taxon>Embryophyta</taxon>
        <taxon>Tracheophyta</taxon>
        <taxon>Spermatophyta</taxon>
        <taxon>Magnoliopsida</taxon>
        <taxon>eudicotyledons</taxon>
        <taxon>Gunneridae</taxon>
        <taxon>Pentapetalae</taxon>
        <taxon>rosids</taxon>
        <taxon>malvids</taxon>
        <taxon>Brassicales</taxon>
        <taxon>Brassicaceae</taxon>
        <taxon>Brassiceae</taxon>
        <taxon>Brassica</taxon>
    </lineage>
</organism>
<feature type="chain" id="PRO_5032719016" evidence="1">
    <location>
        <begin position="18"/>
        <end position="41"/>
    </location>
</feature>
<evidence type="ECO:0000256" key="1">
    <source>
        <dbReference type="SAM" id="SignalP"/>
    </source>
</evidence>
<sequence length="41" mass="4734">VHFCFVVFVFRLQISLRFIAQSQTVNKKSLPLASFAENSIF</sequence>
<name>A0A816IPQ6_BRANA</name>